<dbReference type="STRING" id="1469948.GCA_000732725_01857"/>
<keyword evidence="3 5" id="KW-0378">Hydrolase</keyword>
<proteinExistence type="predicted"/>
<dbReference type="GO" id="GO:0044281">
    <property type="term" value="P:small molecule metabolic process"/>
    <property type="evidence" value="ECO:0007669"/>
    <property type="project" value="UniProtKB-ARBA"/>
</dbReference>
<dbReference type="GO" id="GO:0016791">
    <property type="term" value="F:phosphatase activity"/>
    <property type="evidence" value="ECO:0007669"/>
    <property type="project" value="TreeGrafter"/>
</dbReference>
<keyword evidence="2" id="KW-0479">Metal-binding</keyword>
<comment type="cofactor">
    <cofactor evidence="1">
        <name>Mg(2+)</name>
        <dbReference type="ChEBI" id="CHEBI:18420"/>
    </cofactor>
</comment>
<evidence type="ECO:0000256" key="1">
    <source>
        <dbReference type="ARBA" id="ARBA00001946"/>
    </source>
</evidence>
<dbReference type="Proteomes" id="UP000295718">
    <property type="component" value="Unassembled WGS sequence"/>
</dbReference>
<dbReference type="InterPro" id="IPR023214">
    <property type="entry name" value="HAD_sf"/>
</dbReference>
<evidence type="ECO:0000313" key="6">
    <source>
        <dbReference type="Proteomes" id="UP000295718"/>
    </source>
</evidence>
<name>A0A4V2QC49_9FIRM</name>
<dbReference type="SUPFAM" id="SSF56784">
    <property type="entry name" value="HAD-like"/>
    <property type="match status" value="1"/>
</dbReference>
<dbReference type="RefSeq" id="WP_031390554.1">
    <property type="nucleotide sequence ID" value="NZ_JPNB01000001.1"/>
</dbReference>
<dbReference type="OrthoDB" id="264363at2"/>
<protein>
    <submittedName>
        <fullName evidence="5">Putative hydrolase of the HAD superfamily</fullName>
    </submittedName>
</protein>
<dbReference type="Gene3D" id="1.10.150.520">
    <property type="match status" value="1"/>
</dbReference>
<dbReference type="InterPro" id="IPR006439">
    <property type="entry name" value="HAD-SF_hydro_IA"/>
</dbReference>
<evidence type="ECO:0000313" key="5">
    <source>
        <dbReference type="EMBL" id="TCL58977.1"/>
    </source>
</evidence>
<dbReference type="InterPro" id="IPR051400">
    <property type="entry name" value="HAD-like_hydrolase"/>
</dbReference>
<dbReference type="EMBL" id="SLUO01000005">
    <property type="protein sequence ID" value="TCL58977.1"/>
    <property type="molecule type" value="Genomic_DNA"/>
</dbReference>
<dbReference type="Gene3D" id="3.40.50.1000">
    <property type="entry name" value="HAD superfamily/HAD-like"/>
    <property type="match status" value="1"/>
</dbReference>
<keyword evidence="4" id="KW-0460">Magnesium</keyword>
<reference evidence="5 6" key="1">
    <citation type="submission" date="2019-03" db="EMBL/GenBank/DDBJ databases">
        <title>Genomic Encyclopedia of Type Strains, Phase IV (KMG-IV): sequencing the most valuable type-strain genomes for metagenomic binning, comparative biology and taxonomic classification.</title>
        <authorList>
            <person name="Goeker M."/>
        </authorList>
    </citation>
    <scope>NUCLEOTIDE SEQUENCE [LARGE SCALE GENOMIC DNA]</scope>
    <source>
        <strain evidence="5 6">DSM 100556</strain>
    </source>
</reference>
<evidence type="ECO:0000256" key="2">
    <source>
        <dbReference type="ARBA" id="ARBA00022723"/>
    </source>
</evidence>
<comment type="caution">
    <text evidence="5">The sequence shown here is derived from an EMBL/GenBank/DDBJ whole genome shotgun (WGS) entry which is preliminary data.</text>
</comment>
<dbReference type="PRINTS" id="PR00413">
    <property type="entry name" value="HADHALOGNASE"/>
</dbReference>
<dbReference type="AlphaFoldDB" id="A0A4V2QC49"/>
<dbReference type="PANTHER" id="PTHR46470:SF2">
    <property type="entry name" value="GLYCERALDEHYDE 3-PHOSPHATE PHOSPHATASE"/>
    <property type="match status" value="1"/>
</dbReference>
<accession>A0A4V2QC49</accession>
<sequence length="246" mass="28421">MYKNYIFDLYGTLVDIRTDESKESLWEGMAKLYGNEGAAYETEELKQGYLLLCKEEEERLRQENGCGHPEIEIGEVFRKLYARKSVRAGEEAVTYAAGRFREWSREYMRVYDGAIEMLEELKRMGRRVFLLSNAQRLFTASEIEVLGLGKFFDDIFISSDYGVKKPERAYMELLLKKHRLEIRDCIMIGNELESDIEIANVCGMDSLLLQGNMLEHSEKGTAATYVAAEGNLGYIRFIYDWKEGGK</sequence>
<gene>
    <name evidence="5" type="ORF">EDD76_105152</name>
</gene>
<organism evidence="5 6">
    <name type="scientific">Kineothrix alysoides</name>
    <dbReference type="NCBI Taxonomy" id="1469948"/>
    <lineage>
        <taxon>Bacteria</taxon>
        <taxon>Bacillati</taxon>
        <taxon>Bacillota</taxon>
        <taxon>Clostridia</taxon>
        <taxon>Lachnospirales</taxon>
        <taxon>Lachnospiraceae</taxon>
        <taxon>Kineothrix</taxon>
    </lineage>
</organism>
<dbReference type="SFLD" id="SFLDS00003">
    <property type="entry name" value="Haloacid_Dehalogenase"/>
    <property type="match status" value="1"/>
</dbReference>
<dbReference type="Pfam" id="PF00702">
    <property type="entry name" value="Hydrolase"/>
    <property type="match status" value="1"/>
</dbReference>
<evidence type="ECO:0000256" key="3">
    <source>
        <dbReference type="ARBA" id="ARBA00022801"/>
    </source>
</evidence>
<dbReference type="NCBIfam" id="TIGR01549">
    <property type="entry name" value="HAD-SF-IA-v1"/>
    <property type="match status" value="1"/>
</dbReference>
<evidence type="ECO:0000256" key="4">
    <source>
        <dbReference type="ARBA" id="ARBA00022842"/>
    </source>
</evidence>
<dbReference type="GO" id="GO:0046872">
    <property type="term" value="F:metal ion binding"/>
    <property type="evidence" value="ECO:0007669"/>
    <property type="project" value="UniProtKB-KW"/>
</dbReference>
<dbReference type="SFLD" id="SFLDG01129">
    <property type="entry name" value="C1.5:_HAD__Beta-PGM__Phosphata"/>
    <property type="match status" value="1"/>
</dbReference>
<dbReference type="InterPro" id="IPR036412">
    <property type="entry name" value="HAD-like_sf"/>
</dbReference>
<dbReference type="PANTHER" id="PTHR46470">
    <property type="entry name" value="N-ACYLNEURAMINATE-9-PHOSPHATASE"/>
    <property type="match status" value="1"/>
</dbReference>
<keyword evidence="6" id="KW-1185">Reference proteome</keyword>